<name>A0A8C0MMP5_CANLF</name>
<sequence>MNSGHHGDSNEQWRGAAPWQPPSGLHQQFSSVDLHSWASAHTRVVHVFSDVMRESGEVRQRPVGWTGVFQDPGFHLPSLHSGLLVREECPDATGPPSLSSLTDVSWDFLSRSEAGRLSLELPVREQELMELGHRAGTTTLTRAHGRANKKDGQQDTDPWRTARSPLDTSKFKYQAPVSPQHSLCRGGSPLRQAHVKEVQTPPPSANSRDCLSPGMDPQHGSLKKGGYRPSSRESRASPQEGAQPDQGLKGGPNTGVQGQRSSVIPDNIRHKFGSSMVDQLVSEDQARRAIGEVFEGQKRANSWPSRIQSPMEITSIFSDYYDLGYNMRSNLFQGAPQETKSLMKASYTPEVIEKSVRDIEHWHGRKTDDLGRWHQKNAMNMNLQKALDEKFGEKSKSKSSKY</sequence>
<dbReference type="InterPro" id="IPR029234">
    <property type="entry name" value="CIMIP4"/>
</dbReference>
<protein>
    <recommendedName>
        <fullName evidence="4">Testis expressed 33</fullName>
    </recommendedName>
</protein>
<evidence type="ECO:0008006" key="4">
    <source>
        <dbReference type="Google" id="ProtNLM"/>
    </source>
</evidence>
<dbReference type="Pfam" id="PF15400">
    <property type="entry name" value="TEX33"/>
    <property type="match status" value="1"/>
</dbReference>
<dbReference type="PANTHER" id="PTHR31702">
    <property type="entry name" value="TESTIS-EXPRESSED PROTEIN 33"/>
    <property type="match status" value="1"/>
</dbReference>
<evidence type="ECO:0000313" key="2">
    <source>
        <dbReference type="Ensembl" id="ENSCAFP00030014075.1"/>
    </source>
</evidence>
<evidence type="ECO:0000256" key="1">
    <source>
        <dbReference type="SAM" id="MobiDB-lite"/>
    </source>
</evidence>
<dbReference type="Proteomes" id="UP000694429">
    <property type="component" value="Chromosome 10"/>
</dbReference>
<organism evidence="2 3">
    <name type="scientific">Canis lupus familiaris</name>
    <name type="common">Dog</name>
    <name type="synonym">Canis familiaris</name>
    <dbReference type="NCBI Taxonomy" id="9615"/>
    <lineage>
        <taxon>Eukaryota</taxon>
        <taxon>Metazoa</taxon>
        <taxon>Chordata</taxon>
        <taxon>Craniata</taxon>
        <taxon>Vertebrata</taxon>
        <taxon>Euteleostomi</taxon>
        <taxon>Mammalia</taxon>
        <taxon>Eutheria</taxon>
        <taxon>Laurasiatheria</taxon>
        <taxon>Carnivora</taxon>
        <taxon>Caniformia</taxon>
        <taxon>Canidae</taxon>
        <taxon>Canis</taxon>
    </lineage>
</organism>
<feature type="region of interest" description="Disordered" evidence="1">
    <location>
        <begin position="135"/>
        <end position="169"/>
    </location>
</feature>
<feature type="region of interest" description="Disordered" evidence="1">
    <location>
        <begin position="1"/>
        <end position="25"/>
    </location>
</feature>
<feature type="compositionally biased region" description="Basic and acidic residues" evidence="1">
    <location>
        <begin position="148"/>
        <end position="160"/>
    </location>
</feature>
<dbReference type="Ensembl" id="ENSCAFT00030016126.1">
    <property type="protein sequence ID" value="ENSCAFP00030014075.1"/>
    <property type="gene ID" value="ENSCAFG00030008728.1"/>
</dbReference>
<reference evidence="2" key="2">
    <citation type="submission" date="2025-08" db="UniProtKB">
        <authorList>
            <consortium name="Ensembl"/>
        </authorList>
    </citation>
    <scope>IDENTIFICATION</scope>
</reference>
<accession>A0A8C0MMP5</accession>
<dbReference type="AlphaFoldDB" id="A0A8C0MMP5"/>
<feature type="region of interest" description="Disordered" evidence="1">
    <location>
        <begin position="196"/>
        <end position="261"/>
    </location>
</feature>
<evidence type="ECO:0000313" key="3">
    <source>
        <dbReference type="Proteomes" id="UP000694429"/>
    </source>
</evidence>
<reference evidence="2" key="1">
    <citation type="submission" date="2019-03" db="EMBL/GenBank/DDBJ databases">
        <authorList>
            <person name="Warren W.C."/>
            <person name="Johnson G.S."/>
        </authorList>
    </citation>
    <scope>NUCLEOTIDE SEQUENCE [LARGE SCALE GENOMIC DNA]</scope>
    <source>
        <strain evidence="2">Basenji</strain>
    </source>
</reference>
<feature type="compositionally biased region" description="Basic and acidic residues" evidence="1">
    <location>
        <begin position="1"/>
        <end position="11"/>
    </location>
</feature>
<dbReference type="PANTHER" id="PTHR31702:SF2">
    <property type="entry name" value="TESTIS-EXPRESSED PROTEIN 33"/>
    <property type="match status" value="1"/>
</dbReference>
<proteinExistence type="predicted"/>